<comment type="similarity">
    <text evidence="2">Belongs to the peptidase T1A family.</text>
</comment>
<dbReference type="GO" id="GO:0019773">
    <property type="term" value="C:proteasome core complex, alpha-subunit complex"/>
    <property type="evidence" value="ECO:0007669"/>
    <property type="project" value="UniProtKB-UniRule"/>
</dbReference>
<gene>
    <name evidence="3" type="primary">PRE8</name>
    <name evidence="3" type="ORF">H4219_000083</name>
</gene>
<dbReference type="GO" id="GO:0016787">
    <property type="term" value="F:hydrolase activity"/>
    <property type="evidence" value="ECO:0007669"/>
    <property type="project" value="UniProtKB-KW"/>
</dbReference>
<dbReference type="EMBL" id="JANBPU010000001">
    <property type="protein sequence ID" value="KAJ1922221.1"/>
    <property type="molecule type" value="Genomic_DNA"/>
</dbReference>
<evidence type="ECO:0000313" key="4">
    <source>
        <dbReference type="Proteomes" id="UP001150538"/>
    </source>
</evidence>
<dbReference type="EC" id="3.4.25.1" evidence="3"/>
<dbReference type="PROSITE" id="PS51475">
    <property type="entry name" value="PROTEASOME_ALPHA_2"/>
    <property type="match status" value="1"/>
</dbReference>
<dbReference type="GO" id="GO:0051603">
    <property type="term" value="P:proteolysis involved in protein catabolic process"/>
    <property type="evidence" value="ECO:0007669"/>
    <property type="project" value="InterPro"/>
</dbReference>
<organism evidence="3 4">
    <name type="scientific">Mycoemilia scoparia</name>
    <dbReference type="NCBI Taxonomy" id="417184"/>
    <lineage>
        <taxon>Eukaryota</taxon>
        <taxon>Fungi</taxon>
        <taxon>Fungi incertae sedis</taxon>
        <taxon>Zoopagomycota</taxon>
        <taxon>Kickxellomycotina</taxon>
        <taxon>Kickxellomycetes</taxon>
        <taxon>Kickxellales</taxon>
        <taxon>Kickxellaceae</taxon>
        <taxon>Mycoemilia</taxon>
    </lineage>
</organism>
<dbReference type="InterPro" id="IPR050115">
    <property type="entry name" value="Proteasome_alpha"/>
</dbReference>
<keyword evidence="1 2" id="KW-0647">Proteasome</keyword>
<dbReference type="InterPro" id="IPR023332">
    <property type="entry name" value="Proteasome_alpha-type"/>
</dbReference>
<dbReference type="Gene3D" id="3.60.20.10">
    <property type="entry name" value="Glutamine Phosphoribosylpyrophosphate, subunit 1, domain 1"/>
    <property type="match status" value="1"/>
</dbReference>
<dbReference type="Proteomes" id="UP001150538">
    <property type="component" value="Unassembled WGS sequence"/>
</dbReference>
<dbReference type="OrthoDB" id="431557at2759"/>
<dbReference type="PANTHER" id="PTHR11599">
    <property type="entry name" value="PROTEASOME SUBUNIT ALPHA/BETA"/>
    <property type="match status" value="1"/>
</dbReference>
<dbReference type="SUPFAM" id="SSF56235">
    <property type="entry name" value="N-terminal nucleophile aminohydrolases (Ntn hydrolases)"/>
    <property type="match status" value="1"/>
</dbReference>
<keyword evidence="3" id="KW-0378">Hydrolase</keyword>
<proteinExistence type="inferred from homology"/>
<dbReference type="InterPro" id="IPR001353">
    <property type="entry name" value="Proteasome_sua/b"/>
</dbReference>
<sequence length="262" mass="28742">MSYNFSLTTFLKKGELGQIGNALAAVRKGHTSVGIRGKNTVVIATKISDESALVDNDSLEHVAIICDNIGMVYSGLSPDFRVLVAKARKIAQEYKLDMGEYPPATILVKKIASVCQEFTQMGGVRPFGVSILIAGFDDGKPSLYQVDPSGLYFRWKATAIGKHYEKTKEFLERRQDALIPKYPSRVVKTIIHTEETTEADDIGTIISALKECSDGEVTENSLSIGVLNFSPPNQNFNTSTVPVPSFKRLSKSEIREHLALLA</sequence>
<evidence type="ECO:0000256" key="2">
    <source>
        <dbReference type="PROSITE-ProRule" id="PRU00808"/>
    </source>
</evidence>
<protein>
    <submittedName>
        <fullName evidence="3">Proteasome subunit alpha type-2</fullName>
        <ecNumber evidence="3">3.4.25.1</ecNumber>
    </submittedName>
</protein>
<keyword evidence="4" id="KW-1185">Reference proteome</keyword>
<dbReference type="InterPro" id="IPR029055">
    <property type="entry name" value="Ntn_hydrolases_N"/>
</dbReference>
<name>A0A9W8A9C3_9FUNG</name>
<accession>A0A9W8A9C3</accession>
<comment type="caution">
    <text evidence="3">The sequence shown here is derived from an EMBL/GenBank/DDBJ whole genome shotgun (WGS) entry which is preliminary data.</text>
</comment>
<dbReference type="Pfam" id="PF00227">
    <property type="entry name" value="Proteasome"/>
    <property type="match status" value="1"/>
</dbReference>
<dbReference type="AlphaFoldDB" id="A0A9W8A9C3"/>
<evidence type="ECO:0000313" key="3">
    <source>
        <dbReference type="EMBL" id="KAJ1922221.1"/>
    </source>
</evidence>
<reference evidence="3" key="1">
    <citation type="submission" date="2022-07" db="EMBL/GenBank/DDBJ databases">
        <title>Phylogenomic reconstructions and comparative analyses of Kickxellomycotina fungi.</title>
        <authorList>
            <person name="Reynolds N.K."/>
            <person name="Stajich J.E."/>
            <person name="Barry K."/>
            <person name="Grigoriev I.V."/>
            <person name="Crous P."/>
            <person name="Smith M.E."/>
        </authorList>
    </citation>
    <scope>NUCLEOTIDE SEQUENCE</scope>
    <source>
        <strain evidence="3">NBRC 100468</strain>
    </source>
</reference>
<evidence type="ECO:0000256" key="1">
    <source>
        <dbReference type="ARBA" id="ARBA00022942"/>
    </source>
</evidence>